<feature type="transmembrane region" description="Helical" evidence="1">
    <location>
        <begin position="112"/>
        <end position="138"/>
    </location>
</feature>
<dbReference type="InterPro" id="IPR026037">
    <property type="entry name" value="PgpA"/>
</dbReference>
<protein>
    <submittedName>
        <fullName evidence="3">Phosphatidylglycerophosphatase A</fullName>
    </submittedName>
</protein>
<dbReference type="AlphaFoldDB" id="A0A1G7EWY8"/>
<evidence type="ECO:0000256" key="1">
    <source>
        <dbReference type="SAM" id="Phobius"/>
    </source>
</evidence>
<feature type="domain" description="YutG/PgpA" evidence="2">
    <location>
        <begin position="35"/>
        <end position="176"/>
    </location>
</feature>
<dbReference type="InterPro" id="IPR007686">
    <property type="entry name" value="YutG/PgpA"/>
</dbReference>
<dbReference type="PANTHER" id="PTHR36305:SF1">
    <property type="entry name" value="PHOSPHATIDYLGLYCEROPHOSPHATASE A"/>
    <property type="match status" value="1"/>
</dbReference>
<dbReference type="InterPro" id="IPR036681">
    <property type="entry name" value="PgpA-like_sf"/>
</dbReference>
<sequence length="192" mass="21019">MAEIPDAQHDTITRDEVLPAEHLPGVKRTRWAWIVGTFFGAGFLKPGPGTYGSVAAVIVWFVVARHVPFHWLPLITLIMAATATAVGIPAATRVARESGRKDPQIVVIDEVAGQWLTLVFCLPSMPFALLGLLCFRVFDILKPPPVRRLERLPEGTGIVVDDLAAGVYGLIVQTLLQQGFIIYHLIQSAPKH</sequence>
<keyword evidence="1" id="KW-1133">Transmembrane helix</keyword>
<organism evidence="3 4">
    <name type="scientific">Terriglobus roseus</name>
    <dbReference type="NCBI Taxonomy" id="392734"/>
    <lineage>
        <taxon>Bacteria</taxon>
        <taxon>Pseudomonadati</taxon>
        <taxon>Acidobacteriota</taxon>
        <taxon>Terriglobia</taxon>
        <taxon>Terriglobales</taxon>
        <taxon>Acidobacteriaceae</taxon>
        <taxon>Terriglobus</taxon>
    </lineage>
</organism>
<dbReference type="EMBL" id="LT629690">
    <property type="protein sequence ID" value="SDE68157.1"/>
    <property type="molecule type" value="Genomic_DNA"/>
</dbReference>
<name>A0A1G7EWY8_9BACT</name>
<dbReference type="GO" id="GO:0008962">
    <property type="term" value="F:phosphatidylglycerophosphatase activity"/>
    <property type="evidence" value="ECO:0007669"/>
    <property type="project" value="InterPro"/>
</dbReference>
<feature type="transmembrane region" description="Helical" evidence="1">
    <location>
        <begin position="71"/>
        <end position="92"/>
    </location>
</feature>
<accession>A0A1G7EWY8</accession>
<keyword evidence="1" id="KW-0472">Membrane</keyword>
<dbReference type="PANTHER" id="PTHR36305">
    <property type="entry name" value="PHOSPHATIDYLGLYCEROPHOSPHATASE A"/>
    <property type="match status" value="1"/>
</dbReference>
<proteinExistence type="predicted"/>
<evidence type="ECO:0000313" key="3">
    <source>
        <dbReference type="EMBL" id="SDE68157.1"/>
    </source>
</evidence>
<feature type="transmembrane region" description="Helical" evidence="1">
    <location>
        <begin position="31"/>
        <end position="64"/>
    </location>
</feature>
<keyword evidence="1" id="KW-0812">Transmembrane</keyword>
<dbReference type="Proteomes" id="UP000182427">
    <property type="component" value="Chromosome I"/>
</dbReference>
<evidence type="ECO:0000313" key="4">
    <source>
        <dbReference type="Proteomes" id="UP000182427"/>
    </source>
</evidence>
<gene>
    <name evidence="3" type="ORF">SAMN05444167_0128</name>
</gene>
<dbReference type="SUPFAM" id="SSF101307">
    <property type="entry name" value="YutG-like"/>
    <property type="match status" value="1"/>
</dbReference>
<reference evidence="3 4" key="1">
    <citation type="submission" date="2016-10" db="EMBL/GenBank/DDBJ databases">
        <authorList>
            <person name="de Groot N.N."/>
        </authorList>
    </citation>
    <scope>NUCLEOTIDE SEQUENCE [LARGE SCALE GENOMIC DNA]</scope>
    <source>
        <strain evidence="3 4">GAS232</strain>
    </source>
</reference>
<evidence type="ECO:0000259" key="2">
    <source>
        <dbReference type="Pfam" id="PF04608"/>
    </source>
</evidence>
<keyword evidence="4" id="KW-1185">Reference proteome</keyword>
<dbReference type="CDD" id="cd06971">
    <property type="entry name" value="PgpA"/>
    <property type="match status" value="1"/>
</dbReference>
<dbReference type="GO" id="GO:0006629">
    <property type="term" value="P:lipid metabolic process"/>
    <property type="evidence" value="ECO:0007669"/>
    <property type="project" value="InterPro"/>
</dbReference>
<dbReference type="Pfam" id="PF04608">
    <property type="entry name" value="PgpA"/>
    <property type="match status" value="1"/>
</dbReference>